<gene>
    <name evidence="4" type="ORF">JCM31447_09750</name>
</gene>
<reference evidence="4 5" key="1">
    <citation type="submission" date="2018-12" db="EMBL/GenBank/DDBJ databases">
        <title>Rubrispira sanarue gen. nov., sp., nov., a member of the order Silvanigrellales, isolated from a brackish lake in Hamamatsu Japan.</title>
        <authorList>
            <person name="Maejima Y."/>
            <person name="Iino T."/>
            <person name="Muraguchi Y."/>
            <person name="Fukuda K."/>
            <person name="Nojiri H."/>
            <person name="Ohkuma M."/>
            <person name="Moriuchi R."/>
            <person name="Dohra H."/>
            <person name="Kimbara K."/>
            <person name="Shintani M."/>
        </authorList>
    </citation>
    <scope>NUCLEOTIDE SEQUENCE [LARGE SCALE GENOMIC DNA]</scope>
    <source>
        <strain evidence="4 5">RF1110005</strain>
    </source>
</reference>
<keyword evidence="1 2" id="KW-0238">DNA-binding</keyword>
<proteinExistence type="predicted"/>
<accession>A0A4P2VKU5</accession>
<dbReference type="InterPro" id="IPR001647">
    <property type="entry name" value="HTH_TetR"/>
</dbReference>
<dbReference type="SUPFAM" id="SSF46689">
    <property type="entry name" value="Homeodomain-like"/>
    <property type="match status" value="1"/>
</dbReference>
<dbReference type="AlphaFoldDB" id="A0A4P2VKU5"/>
<evidence type="ECO:0000256" key="2">
    <source>
        <dbReference type="PROSITE-ProRule" id="PRU00335"/>
    </source>
</evidence>
<dbReference type="Pfam" id="PF00440">
    <property type="entry name" value="TetR_N"/>
    <property type="match status" value="1"/>
</dbReference>
<name>A0A4P2VKU5_FLUSA</name>
<dbReference type="PANTHER" id="PTHR43479:SF11">
    <property type="entry name" value="ACREF_ENVCD OPERON REPRESSOR-RELATED"/>
    <property type="match status" value="1"/>
</dbReference>
<dbReference type="PANTHER" id="PTHR43479">
    <property type="entry name" value="ACREF/ENVCD OPERON REPRESSOR-RELATED"/>
    <property type="match status" value="1"/>
</dbReference>
<dbReference type="RefSeq" id="WP_130607121.1">
    <property type="nucleotide sequence ID" value="NZ_AP019368.1"/>
</dbReference>
<evidence type="ECO:0000256" key="1">
    <source>
        <dbReference type="ARBA" id="ARBA00023125"/>
    </source>
</evidence>
<dbReference type="KEGG" id="sbf:JCM31447_09750"/>
<feature type="domain" description="HTH tetR-type" evidence="3">
    <location>
        <begin position="22"/>
        <end position="82"/>
    </location>
</feature>
<dbReference type="PROSITE" id="PS50977">
    <property type="entry name" value="HTH_TETR_2"/>
    <property type="match status" value="1"/>
</dbReference>
<dbReference type="InterPro" id="IPR009057">
    <property type="entry name" value="Homeodomain-like_sf"/>
</dbReference>
<evidence type="ECO:0000313" key="5">
    <source>
        <dbReference type="Proteomes" id="UP000291236"/>
    </source>
</evidence>
<dbReference type="OrthoDB" id="9816320at2"/>
<evidence type="ECO:0000259" key="3">
    <source>
        <dbReference type="PROSITE" id="PS50977"/>
    </source>
</evidence>
<dbReference type="GO" id="GO:0003677">
    <property type="term" value="F:DNA binding"/>
    <property type="evidence" value="ECO:0007669"/>
    <property type="project" value="UniProtKB-UniRule"/>
</dbReference>
<dbReference type="PRINTS" id="PR00455">
    <property type="entry name" value="HTHTETR"/>
</dbReference>
<evidence type="ECO:0000313" key="4">
    <source>
        <dbReference type="EMBL" id="BBH52534.1"/>
    </source>
</evidence>
<organism evidence="4 5">
    <name type="scientific">Fluviispira sanaruensis</name>
    <dbReference type="NCBI Taxonomy" id="2493639"/>
    <lineage>
        <taxon>Bacteria</taxon>
        <taxon>Pseudomonadati</taxon>
        <taxon>Bdellovibrionota</taxon>
        <taxon>Oligoflexia</taxon>
        <taxon>Silvanigrellales</taxon>
        <taxon>Silvanigrellaceae</taxon>
        <taxon>Fluviispira</taxon>
    </lineage>
</organism>
<dbReference type="EMBL" id="AP019368">
    <property type="protein sequence ID" value="BBH52534.1"/>
    <property type="molecule type" value="Genomic_DNA"/>
</dbReference>
<dbReference type="InterPro" id="IPR050624">
    <property type="entry name" value="HTH-type_Tx_Regulator"/>
</dbReference>
<protein>
    <submittedName>
        <fullName evidence="4">TetR/AcrR family transcriptional regulator</fullName>
    </submittedName>
</protein>
<feature type="DNA-binding region" description="H-T-H motif" evidence="2">
    <location>
        <begin position="45"/>
        <end position="64"/>
    </location>
</feature>
<dbReference type="Gene3D" id="1.10.357.10">
    <property type="entry name" value="Tetracycline Repressor, domain 2"/>
    <property type="match status" value="1"/>
</dbReference>
<dbReference type="Proteomes" id="UP000291236">
    <property type="component" value="Chromosome"/>
</dbReference>
<sequence length="211" mass="24629">MQTESSELKAQTIVKRQRKNKEDRFEDFICSAKKVFAEKGYDAATIRDIAKEAKCSDGLLFRYFKSKSDLLIAVINNGRVNSQKDILDCLCESNKIEDQIYLIMKIYIEKFKESEQLLRVILSRAITDPEFDDFKIRFKNMDFLKPQIEFFKRRQLKGDISSTCDCEALVMMIYSLAFMIGFNRQALLGIPQEECFDLAKQYIDIFTVGIR</sequence>
<keyword evidence="5" id="KW-1185">Reference proteome</keyword>